<dbReference type="AlphaFoldDB" id="A0A1V9YWL0"/>
<sequence>MPIVLLCFLRWVINITLKEMRLGREISNSSDPPTLRATIYPNCLVLFVQVQIPIKSYLQKIIIYHYELAMLFYYNLDICST</sequence>
<evidence type="ECO:0000313" key="2">
    <source>
        <dbReference type="EMBL" id="OQR90214.1"/>
    </source>
</evidence>
<dbReference type="EMBL" id="JNBS01002573">
    <property type="protein sequence ID" value="OQR90214.1"/>
    <property type="molecule type" value="Genomic_DNA"/>
</dbReference>
<keyword evidence="3" id="KW-1185">Reference proteome</keyword>
<feature type="signal peptide" evidence="1">
    <location>
        <begin position="1"/>
        <end position="18"/>
    </location>
</feature>
<gene>
    <name evidence="2" type="ORF">THRCLA_22574</name>
</gene>
<organism evidence="2 3">
    <name type="scientific">Thraustotheca clavata</name>
    <dbReference type="NCBI Taxonomy" id="74557"/>
    <lineage>
        <taxon>Eukaryota</taxon>
        <taxon>Sar</taxon>
        <taxon>Stramenopiles</taxon>
        <taxon>Oomycota</taxon>
        <taxon>Saprolegniomycetes</taxon>
        <taxon>Saprolegniales</taxon>
        <taxon>Achlyaceae</taxon>
        <taxon>Thraustotheca</taxon>
    </lineage>
</organism>
<reference evidence="2 3" key="1">
    <citation type="journal article" date="2014" name="Genome Biol. Evol.">
        <title>The secreted proteins of Achlya hypogyna and Thraustotheca clavata identify the ancestral oomycete secretome and reveal gene acquisitions by horizontal gene transfer.</title>
        <authorList>
            <person name="Misner I."/>
            <person name="Blouin N."/>
            <person name="Leonard G."/>
            <person name="Richards T.A."/>
            <person name="Lane C.E."/>
        </authorList>
    </citation>
    <scope>NUCLEOTIDE SEQUENCE [LARGE SCALE GENOMIC DNA]</scope>
    <source>
        <strain evidence="2 3">ATCC 34112</strain>
    </source>
</reference>
<feature type="chain" id="PRO_5012641848" description="Secreted protein" evidence="1">
    <location>
        <begin position="19"/>
        <end position="81"/>
    </location>
</feature>
<evidence type="ECO:0000256" key="1">
    <source>
        <dbReference type="SAM" id="SignalP"/>
    </source>
</evidence>
<protein>
    <recommendedName>
        <fullName evidence="4">Secreted protein</fullName>
    </recommendedName>
</protein>
<name>A0A1V9YWL0_9STRA</name>
<dbReference type="Proteomes" id="UP000243217">
    <property type="component" value="Unassembled WGS sequence"/>
</dbReference>
<comment type="caution">
    <text evidence="2">The sequence shown here is derived from an EMBL/GenBank/DDBJ whole genome shotgun (WGS) entry which is preliminary data.</text>
</comment>
<evidence type="ECO:0000313" key="3">
    <source>
        <dbReference type="Proteomes" id="UP000243217"/>
    </source>
</evidence>
<keyword evidence="1" id="KW-0732">Signal</keyword>
<accession>A0A1V9YWL0</accession>
<proteinExistence type="predicted"/>
<evidence type="ECO:0008006" key="4">
    <source>
        <dbReference type="Google" id="ProtNLM"/>
    </source>
</evidence>